<sequence length="278" mass="31769">MRAVNFYQLNTVTNTNTTPSSANALYTDLSGYYDLMCSDINYQAQSQHVQRLHQFFGNGGKQHLDLACGTGPHVRYFIDNGYQSSGLDINQPMLDIAQQRCPEAYFMLGDMTKFSLSEPVDIISCFLYSLHYCADLAKLQDCFASVHRALKLDGIFCFNAVNKDLIDNKVFERHTAEQDNSHFVFTSAWHYPGTGDKQSLLLSIEKTSSLNNQETNQQAPQQTSQTWQDHHPMVALNFEQLRQLLSPYFEVQMFEHDYDKIIPWNQTSGNAIFVCVKK</sequence>
<organism evidence="4 5">
    <name type="scientific">Paraglaciecola hydrolytica</name>
    <dbReference type="NCBI Taxonomy" id="1799789"/>
    <lineage>
        <taxon>Bacteria</taxon>
        <taxon>Pseudomonadati</taxon>
        <taxon>Pseudomonadota</taxon>
        <taxon>Gammaproteobacteria</taxon>
        <taxon>Alteromonadales</taxon>
        <taxon>Alteromonadaceae</taxon>
        <taxon>Paraglaciecola</taxon>
    </lineage>
</organism>
<evidence type="ECO:0000313" key="5">
    <source>
        <dbReference type="Proteomes" id="UP000070299"/>
    </source>
</evidence>
<proteinExistence type="predicted"/>
<keyword evidence="2 4" id="KW-0808">Transferase</keyword>
<dbReference type="Proteomes" id="UP000070299">
    <property type="component" value="Unassembled WGS sequence"/>
</dbReference>
<protein>
    <submittedName>
        <fullName evidence="4">SAM-dependent methyltransferase</fullName>
    </submittedName>
</protein>
<gene>
    <name evidence="4" type="ORF">AX660_19835</name>
</gene>
<evidence type="ECO:0000256" key="2">
    <source>
        <dbReference type="ARBA" id="ARBA00022679"/>
    </source>
</evidence>
<dbReference type="AlphaFoldDB" id="A0A148KNB0"/>
<dbReference type="Gene3D" id="3.40.50.150">
    <property type="entry name" value="Vaccinia Virus protein VP39"/>
    <property type="match status" value="1"/>
</dbReference>
<dbReference type="PANTHER" id="PTHR43861:SF1">
    <property type="entry name" value="TRANS-ACONITATE 2-METHYLTRANSFERASE"/>
    <property type="match status" value="1"/>
</dbReference>
<dbReference type="InterPro" id="IPR029063">
    <property type="entry name" value="SAM-dependent_MTases_sf"/>
</dbReference>
<name>A0A148KNB0_9ALTE</name>
<reference evidence="5" key="1">
    <citation type="submission" date="2016-02" db="EMBL/GenBank/DDBJ databases">
        <authorList>
            <person name="Schultz-Johansen M."/>
            <person name="Glaring M.A."/>
            <person name="Bech P.K."/>
            <person name="Stougaard P."/>
        </authorList>
    </citation>
    <scope>NUCLEOTIDE SEQUENCE [LARGE SCALE GENOMIC DNA]</scope>
    <source>
        <strain evidence="5">S66</strain>
    </source>
</reference>
<keyword evidence="1 4" id="KW-0489">Methyltransferase</keyword>
<dbReference type="PANTHER" id="PTHR43861">
    <property type="entry name" value="TRANS-ACONITATE 2-METHYLTRANSFERASE-RELATED"/>
    <property type="match status" value="1"/>
</dbReference>
<accession>A0A148KNB0</accession>
<dbReference type="OrthoDB" id="5800887at2"/>
<evidence type="ECO:0000256" key="1">
    <source>
        <dbReference type="ARBA" id="ARBA00022603"/>
    </source>
</evidence>
<evidence type="ECO:0000313" key="4">
    <source>
        <dbReference type="EMBL" id="KXI27787.1"/>
    </source>
</evidence>
<keyword evidence="5" id="KW-1185">Reference proteome</keyword>
<dbReference type="CDD" id="cd02440">
    <property type="entry name" value="AdoMet_MTases"/>
    <property type="match status" value="1"/>
</dbReference>
<dbReference type="EMBL" id="LSNE01000009">
    <property type="protein sequence ID" value="KXI27787.1"/>
    <property type="molecule type" value="Genomic_DNA"/>
</dbReference>
<comment type="caution">
    <text evidence="4">The sequence shown here is derived from an EMBL/GenBank/DDBJ whole genome shotgun (WGS) entry which is preliminary data.</text>
</comment>
<evidence type="ECO:0000259" key="3">
    <source>
        <dbReference type="Pfam" id="PF13649"/>
    </source>
</evidence>
<feature type="domain" description="Methyltransferase" evidence="3">
    <location>
        <begin position="64"/>
        <end position="154"/>
    </location>
</feature>
<dbReference type="Gene3D" id="2.20.130.10">
    <property type="entry name" value="CAC2371-like domains"/>
    <property type="match status" value="1"/>
</dbReference>
<dbReference type="GO" id="GO:0032259">
    <property type="term" value="P:methylation"/>
    <property type="evidence" value="ECO:0007669"/>
    <property type="project" value="UniProtKB-KW"/>
</dbReference>
<dbReference type="RefSeq" id="WP_068379315.1">
    <property type="nucleotide sequence ID" value="NZ_LSNE01000009.1"/>
</dbReference>
<dbReference type="GO" id="GO:0008168">
    <property type="term" value="F:methyltransferase activity"/>
    <property type="evidence" value="ECO:0007669"/>
    <property type="project" value="UniProtKB-KW"/>
</dbReference>
<dbReference type="Pfam" id="PF13649">
    <property type="entry name" value="Methyltransf_25"/>
    <property type="match status" value="1"/>
</dbReference>
<dbReference type="InterPro" id="IPR041698">
    <property type="entry name" value="Methyltransf_25"/>
</dbReference>
<dbReference type="STRING" id="1799789.AX660_19835"/>
<dbReference type="SUPFAM" id="SSF53335">
    <property type="entry name" value="S-adenosyl-L-methionine-dependent methyltransferases"/>
    <property type="match status" value="1"/>
</dbReference>